<feature type="region of interest" description="Disordered" evidence="3">
    <location>
        <begin position="75"/>
        <end position="134"/>
    </location>
</feature>
<feature type="compositionally biased region" description="Low complexity" evidence="3">
    <location>
        <begin position="36"/>
        <end position="46"/>
    </location>
</feature>
<evidence type="ECO:0000256" key="2">
    <source>
        <dbReference type="PROSITE-ProRule" id="PRU00267"/>
    </source>
</evidence>
<dbReference type="GO" id="GO:0003677">
    <property type="term" value="F:DNA binding"/>
    <property type="evidence" value="ECO:0007669"/>
    <property type="project" value="UniProtKB-UniRule"/>
</dbReference>
<evidence type="ECO:0000256" key="1">
    <source>
        <dbReference type="ARBA" id="ARBA00023125"/>
    </source>
</evidence>
<evidence type="ECO:0000313" key="5">
    <source>
        <dbReference type="EMBL" id="KAJ1648064.1"/>
    </source>
</evidence>
<keyword evidence="1 2" id="KW-0238">DNA-binding</keyword>
<dbReference type="InterPro" id="IPR036910">
    <property type="entry name" value="HMG_box_dom_sf"/>
</dbReference>
<gene>
    <name evidence="5" type="ORF">LPJ64_000600</name>
</gene>
<dbReference type="InterPro" id="IPR050342">
    <property type="entry name" value="HMGB"/>
</dbReference>
<dbReference type="PROSITE" id="PS50118">
    <property type="entry name" value="HMG_BOX_2"/>
    <property type="match status" value="1"/>
</dbReference>
<name>A0A9W7XQL1_9FUNG</name>
<protein>
    <recommendedName>
        <fullName evidence="4">HMG box domain-containing protein</fullName>
    </recommendedName>
</protein>
<dbReference type="SMART" id="SM00398">
    <property type="entry name" value="HMG"/>
    <property type="match status" value="1"/>
</dbReference>
<reference evidence="5" key="1">
    <citation type="submission" date="2022-07" db="EMBL/GenBank/DDBJ databases">
        <title>Phylogenomic reconstructions and comparative analyses of Kickxellomycotina fungi.</title>
        <authorList>
            <person name="Reynolds N.K."/>
            <person name="Stajich J.E."/>
            <person name="Barry K."/>
            <person name="Grigoriev I.V."/>
            <person name="Crous P."/>
            <person name="Smith M.E."/>
        </authorList>
    </citation>
    <scope>NUCLEOTIDE SEQUENCE</scope>
    <source>
        <strain evidence="5">NBRC 105413</strain>
    </source>
</reference>
<dbReference type="Proteomes" id="UP001145021">
    <property type="component" value="Unassembled WGS sequence"/>
</dbReference>
<feature type="region of interest" description="Disordered" evidence="3">
    <location>
        <begin position="1"/>
        <end position="47"/>
    </location>
</feature>
<evidence type="ECO:0000256" key="3">
    <source>
        <dbReference type="SAM" id="MobiDB-lite"/>
    </source>
</evidence>
<dbReference type="AlphaFoldDB" id="A0A9W7XQL1"/>
<evidence type="ECO:0000313" key="6">
    <source>
        <dbReference type="Proteomes" id="UP001145021"/>
    </source>
</evidence>
<feature type="domain" description="HMG box" evidence="4">
    <location>
        <begin position="133"/>
        <end position="201"/>
    </location>
</feature>
<feature type="compositionally biased region" description="Polar residues" evidence="3">
    <location>
        <begin position="90"/>
        <end position="113"/>
    </location>
</feature>
<dbReference type="PANTHER" id="PTHR48112">
    <property type="entry name" value="HIGH MOBILITY GROUP PROTEIN DSP1"/>
    <property type="match status" value="1"/>
</dbReference>
<keyword evidence="2" id="KW-0539">Nucleus</keyword>
<feature type="DNA-binding region" description="HMG box" evidence="2">
    <location>
        <begin position="133"/>
        <end position="201"/>
    </location>
</feature>
<dbReference type="InterPro" id="IPR009071">
    <property type="entry name" value="HMG_box_dom"/>
</dbReference>
<dbReference type="Gene3D" id="1.10.30.10">
    <property type="entry name" value="High mobility group box domain"/>
    <property type="match status" value="1"/>
</dbReference>
<proteinExistence type="predicted"/>
<dbReference type="Pfam" id="PF00505">
    <property type="entry name" value="HMG_box"/>
    <property type="match status" value="1"/>
</dbReference>
<accession>A0A9W7XQL1</accession>
<keyword evidence="6" id="KW-1185">Reference proteome</keyword>
<dbReference type="CDD" id="cd00084">
    <property type="entry name" value="HMG-box_SF"/>
    <property type="match status" value="1"/>
</dbReference>
<dbReference type="GO" id="GO:0005634">
    <property type="term" value="C:nucleus"/>
    <property type="evidence" value="ECO:0007669"/>
    <property type="project" value="UniProtKB-UniRule"/>
</dbReference>
<organism evidence="5 6">
    <name type="scientific">Coemansia asiatica</name>
    <dbReference type="NCBI Taxonomy" id="1052880"/>
    <lineage>
        <taxon>Eukaryota</taxon>
        <taxon>Fungi</taxon>
        <taxon>Fungi incertae sedis</taxon>
        <taxon>Zoopagomycota</taxon>
        <taxon>Kickxellomycotina</taxon>
        <taxon>Kickxellomycetes</taxon>
        <taxon>Kickxellales</taxon>
        <taxon>Kickxellaceae</taxon>
        <taxon>Coemansia</taxon>
    </lineage>
</organism>
<evidence type="ECO:0000259" key="4">
    <source>
        <dbReference type="PROSITE" id="PS50118"/>
    </source>
</evidence>
<dbReference type="EMBL" id="JANBOH010000012">
    <property type="protein sequence ID" value="KAJ1648064.1"/>
    <property type="molecule type" value="Genomic_DNA"/>
</dbReference>
<dbReference type="SUPFAM" id="SSF47095">
    <property type="entry name" value="HMG-box"/>
    <property type="match status" value="1"/>
</dbReference>
<comment type="caution">
    <text evidence="5">The sequence shown here is derived from an EMBL/GenBank/DDBJ whole genome shotgun (WGS) entry which is preliminary data.</text>
</comment>
<sequence>MYGRHDSHSSKAPFYEPHVPLGNARSNGLSDEEPAADASTSSTVSVDGERPISCAQIYALASRLSSSASAMAREAESLAETGSTARPGEQTGSAPMQKFTTIPSIPSQSQVNAKEQKPAAGKAPRPKSFNPTAKRPLSDFNFFCRDARKLVVEAHPEYTKEQVNKELGRIWSMLDRNSRQHYRVMYVQDKQRYSNDVAAQSDVSNIGLFRSSSQAAYPNTISAGIARSSNNNSSSSTSARVRNIIWKCATEHNCTTSDSPGEQMDIKSSVALVGSETNGSTRSRLLSASQPGFVLQSCPASQQPYSPIPMYRSNTIKSILNDCCDSNSAKETSESDDVDEPLARALARGSGGRSSSLASIYHPLREHRLRETATAISTTIARNQPGNS</sequence>